<dbReference type="GO" id="GO:0031122">
    <property type="term" value="P:cytoplasmic microtubule organization"/>
    <property type="evidence" value="ECO:0007669"/>
    <property type="project" value="TreeGrafter"/>
</dbReference>
<dbReference type="EMBL" id="AJVK01004160">
    <property type="status" value="NOT_ANNOTATED_CDS"/>
    <property type="molecule type" value="Genomic_DNA"/>
</dbReference>
<dbReference type="EMBL" id="AJVK01004161">
    <property type="status" value="NOT_ANNOTATED_CDS"/>
    <property type="molecule type" value="Genomic_DNA"/>
</dbReference>
<sequence length="491" mass="56048">MNNNRDIYDLVEKLCTELGGRNHRGALRSVTNYLANTQNAIRGTSREDEQTIVAKITSILSQKSSRDVVLFTRLHNHLASNMELIPRTQILSFLLYLANSGREHKIAVHENSLQNSTKSQNSTNSIRRMIPKSIVTRPSSSMENTQASKLPSYRASSEQLSSRSSGQNAFEPVDQQDELVQDVLYALIGKQCKFLRKDVVSGGFKLEPAKRRSLNTQNAEMLLRLAELGYLHDQVVSFLDARSERHPLGLIGQGLVTAMRRELTQYYGMVARMQEQVNASRAKTKAPGERITLMRLMLWVSTPQYRLTWLTKIAEKCVDCKGGALMSAVFSFLCHGNPQVRGLARELLQEMCLPLRHMLLRWLFDGEIQDPHAEFFIETLHDVSNDRLWLDKYRVRENLLPTFISPNLANKILVIGKSINFLREVCQDKGAIGGREELRMCFEERIDNLFSAFADTRLHQQIDHFYLNTSKKVLQVIIGPHKLLDHLKAMR</sequence>
<dbReference type="GO" id="GO:0000930">
    <property type="term" value="C:gamma-tubulin complex"/>
    <property type="evidence" value="ECO:0007669"/>
    <property type="project" value="TreeGrafter"/>
</dbReference>
<keyword evidence="3" id="KW-0493">Microtubule</keyword>
<comment type="subcellular location">
    <subcellularLocation>
        <location evidence="1">Cytoplasm</location>
        <location evidence="1">Cytoskeleton</location>
    </subcellularLocation>
</comment>
<keyword evidence="8" id="KW-1185">Reference proteome</keyword>
<dbReference type="GO" id="GO:0051321">
    <property type="term" value="P:meiotic cell cycle"/>
    <property type="evidence" value="ECO:0007669"/>
    <property type="project" value="TreeGrafter"/>
</dbReference>
<evidence type="ECO:0000256" key="4">
    <source>
        <dbReference type="ARBA" id="ARBA00023212"/>
    </source>
</evidence>
<reference evidence="7" key="1">
    <citation type="submission" date="2022-08" db="UniProtKB">
        <authorList>
            <consortium name="EnsemblMetazoa"/>
        </authorList>
    </citation>
    <scope>IDENTIFICATION</scope>
    <source>
        <strain evidence="7">Israel</strain>
    </source>
</reference>
<feature type="domain" description="Gamma tubulin complex component protein N-terminal" evidence="6">
    <location>
        <begin position="180"/>
        <end position="478"/>
    </location>
</feature>
<evidence type="ECO:0000256" key="2">
    <source>
        <dbReference type="ARBA" id="ARBA00022490"/>
    </source>
</evidence>
<evidence type="ECO:0000256" key="5">
    <source>
        <dbReference type="SAM" id="MobiDB-lite"/>
    </source>
</evidence>
<evidence type="ECO:0000256" key="3">
    <source>
        <dbReference type="ARBA" id="ARBA00022701"/>
    </source>
</evidence>
<dbReference type="GO" id="GO:0043015">
    <property type="term" value="F:gamma-tubulin binding"/>
    <property type="evidence" value="ECO:0007669"/>
    <property type="project" value="InterPro"/>
</dbReference>
<dbReference type="VEuPathDB" id="VectorBase:PPAI003990"/>
<organism evidence="7 8">
    <name type="scientific">Phlebotomus papatasi</name>
    <name type="common">Sandfly</name>
    <dbReference type="NCBI Taxonomy" id="29031"/>
    <lineage>
        <taxon>Eukaryota</taxon>
        <taxon>Metazoa</taxon>
        <taxon>Ecdysozoa</taxon>
        <taxon>Arthropoda</taxon>
        <taxon>Hexapoda</taxon>
        <taxon>Insecta</taxon>
        <taxon>Pterygota</taxon>
        <taxon>Neoptera</taxon>
        <taxon>Endopterygota</taxon>
        <taxon>Diptera</taxon>
        <taxon>Nematocera</taxon>
        <taxon>Psychodoidea</taxon>
        <taxon>Psychodidae</taxon>
        <taxon>Phlebotomus</taxon>
        <taxon>Phlebotomus</taxon>
    </lineage>
</organism>
<dbReference type="GO" id="GO:0007020">
    <property type="term" value="P:microtubule nucleation"/>
    <property type="evidence" value="ECO:0007669"/>
    <property type="project" value="InterPro"/>
</dbReference>
<dbReference type="InterPro" id="IPR041470">
    <property type="entry name" value="GCP_N"/>
</dbReference>
<dbReference type="GO" id="GO:0005874">
    <property type="term" value="C:microtubule"/>
    <property type="evidence" value="ECO:0007669"/>
    <property type="project" value="UniProtKB-KW"/>
</dbReference>
<feature type="region of interest" description="Disordered" evidence="5">
    <location>
        <begin position="110"/>
        <end position="169"/>
    </location>
</feature>
<feature type="compositionally biased region" description="Low complexity" evidence="5">
    <location>
        <begin position="111"/>
        <end position="125"/>
    </location>
</feature>
<dbReference type="GO" id="GO:0051011">
    <property type="term" value="F:microtubule minus-end binding"/>
    <property type="evidence" value="ECO:0007669"/>
    <property type="project" value="TreeGrafter"/>
</dbReference>
<keyword evidence="4" id="KW-0206">Cytoskeleton</keyword>
<dbReference type="AlphaFoldDB" id="A0A1B0D8W7"/>
<dbReference type="PANTHER" id="PTHR19302:SF14">
    <property type="entry name" value="GAMMA-TUBULIN COMPLEX COMPONENT 3"/>
    <property type="match status" value="1"/>
</dbReference>
<dbReference type="Pfam" id="PF17681">
    <property type="entry name" value="GCP_N_terminal"/>
    <property type="match status" value="1"/>
</dbReference>
<evidence type="ECO:0000313" key="7">
    <source>
        <dbReference type="EnsemblMetazoa" id="PPAI003990-PA"/>
    </source>
</evidence>
<evidence type="ECO:0000259" key="6">
    <source>
        <dbReference type="Pfam" id="PF17681"/>
    </source>
</evidence>
<dbReference type="PANTHER" id="PTHR19302">
    <property type="entry name" value="GAMMA TUBULIN COMPLEX PROTEIN"/>
    <property type="match status" value="1"/>
</dbReference>
<dbReference type="GO" id="GO:0000922">
    <property type="term" value="C:spindle pole"/>
    <property type="evidence" value="ECO:0007669"/>
    <property type="project" value="InterPro"/>
</dbReference>
<evidence type="ECO:0000313" key="8">
    <source>
        <dbReference type="Proteomes" id="UP000092462"/>
    </source>
</evidence>
<feature type="compositionally biased region" description="Polar residues" evidence="5">
    <location>
        <begin position="136"/>
        <end position="149"/>
    </location>
</feature>
<dbReference type="GO" id="GO:0051225">
    <property type="term" value="P:spindle assembly"/>
    <property type="evidence" value="ECO:0007669"/>
    <property type="project" value="TreeGrafter"/>
</dbReference>
<dbReference type="GO" id="GO:0000278">
    <property type="term" value="P:mitotic cell cycle"/>
    <property type="evidence" value="ECO:0007669"/>
    <property type="project" value="TreeGrafter"/>
</dbReference>
<proteinExistence type="predicted"/>
<dbReference type="EnsemblMetazoa" id="PPAI003990-RA">
    <property type="protein sequence ID" value="PPAI003990-PA"/>
    <property type="gene ID" value="PPAI003990"/>
</dbReference>
<accession>A0A1B0D8W7</accession>
<feature type="compositionally biased region" description="Low complexity" evidence="5">
    <location>
        <begin position="152"/>
        <end position="165"/>
    </location>
</feature>
<name>A0A1B0D8W7_PHLPP</name>
<dbReference type="Proteomes" id="UP000092462">
    <property type="component" value="Unassembled WGS sequence"/>
</dbReference>
<dbReference type="InterPro" id="IPR007259">
    <property type="entry name" value="GCP"/>
</dbReference>
<evidence type="ECO:0000256" key="1">
    <source>
        <dbReference type="ARBA" id="ARBA00004245"/>
    </source>
</evidence>
<protein>
    <submittedName>
        <fullName evidence="7">Gamma-tubulin complex component</fullName>
    </submittedName>
</protein>
<dbReference type="VEuPathDB" id="VectorBase:PPAPM1_004337"/>
<keyword evidence="2" id="KW-0963">Cytoplasm</keyword>